<proteinExistence type="predicted"/>
<evidence type="ECO:0000259" key="2">
    <source>
        <dbReference type="Pfam" id="PF02517"/>
    </source>
</evidence>
<dbReference type="GO" id="GO:0004175">
    <property type="term" value="F:endopeptidase activity"/>
    <property type="evidence" value="ECO:0007669"/>
    <property type="project" value="UniProtKB-ARBA"/>
</dbReference>
<dbReference type="PANTHER" id="PTHR39430:SF1">
    <property type="entry name" value="PROTEASE"/>
    <property type="match status" value="1"/>
</dbReference>
<keyword evidence="1" id="KW-0472">Membrane</keyword>
<keyword evidence="1" id="KW-1133">Transmembrane helix</keyword>
<dbReference type="EMBL" id="PYZI01000009">
    <property type="protein sequence ID" value="PTF13642.1"/>
    <property type="molecule type" value="Genomic_DNA"/>
</dbReference>
<evidence type="ECO:0000313" key="3">
    <source>
        <dbReference type="EMBL" id="PTE74620.1"/>
    </source>
</evidence>
<evidence type="ECO:0000256" key="1">
    <source>
        <dbReference type="SAM" id="Phobius"/>
    </source>
</evidence>
<dbReference type="GO" id="GO:0006508">
    <property type="term" value="P:proteolysis"/>
    <property type="evidence" value="ECO:0007669"/>
    <property type="project" value="UniProtKB-KW"/>
</dbReference>
<dbReference type="Pfam" id="PF02517">
    <property type="entry name" value="Rce1-like"/>
    <property type="match status" value="1"/>
</dbReference>
<dbReference type="RefSeq" id="WP_103165563.1">
    <property type="nucleotide sequence ID" value="NZ_CP130489.1"/>
</dbReference>
<dbReference type="GeneID" id="48886885"/>
<reference evidence="6 7" key="1">
    <citation type="journal article" date="2016" name="Front. Microbiol.">
        <title>Comprehensive Phylogenetic Analysis of Bovine Non-aureus Staphylococci Species Based on Whole-Genome Sequencing.</title>
        <authorList>
            <person name="Naushad S."/>
            <person name="Barkema H.W."/>
            <person name="Luby C."/>
            <person name="Condas L.A."/>
            <person name="Nobrega D.B."/>
            <person name="Carson D.A."/>
            <person name="De Buck J."/>
        </authorList>
    </citation>
    <scope>NUCLEOTIDE SEQUENCE [LARGE SCALE GENOMIC DNA]</scope>
    <source>
        <strain evidence="4 6">SNUC 1409</strain>
        <strain evidence="5 8">SNUC 4143</strain>
        <strain evidence="3 7">SNUC 761</strain>
    </source>
</reference>
<feature type="transmembrane region" description="Helical" evidence="1">
    <location>
        <begin position="200"/>
        <end position="219"/>
    </location>
</feature>
<comment type="caution">
    <text evidence="3">The sequence shown here is derived from an EMBL/GenBank/DDBJ whole genome shotgun (WGS) entry which is preliminary data.</text>
</comment>
<feature type="transmembrane region" description="Helical" evidence="1">
    <location>
        <begin position="173"/>
        <end position="193"/>
    </location>
</feature>
<dbReference type="Proteomes" id="UP000242547">
    <property type="component" value="Unassembled WGS sequence"/>
</dbReference>
<evidence type="ECO:0000313" key="4">
    <source>
        <dbReference type="EMBL" id="PTF13642.1"/>
    </source>
</evidence>
<dbReference type="AlphaFoldDB" id="A0A2K4DUM5"/>
<feature type="transmembrane region" description="Helical" evidence="1">
    <location>
        <begin position="148"/>
        <end position="167"/>
    </location>
</feature>
<keyword evidence="6" id="KW-1185">Reference proteome</keyword>
<accession>A0A2K4DUM5</accession>
<organism evidence="3 7">
    <name type="scientific">Staphylococcus devriesei</name>
    <dbReference type="NCBI Taxonomy" id="586733"/>
    <lineage>
        <taxon>Bacteria</taxon>
        <taxon>Bacillati</taxon>
        <taxon>Bacillota</taxon>
        <taxon>Bacilli</taxon>
        <taxon>Bacillales</taxon>
        <taxon>Staphylococcaceae</taxon>
        <taxon>Staphylococcus</taxon>
    </lineage>
</organism>
<feature type="transmembrane region" description="Helical" evidence="1">
    <location>
        <begin position="78"/>
        <end position="97"/>
    </location>
</feature>
<feature type="transmembrane region" description="Helical" evidence="1">
    <location>
        <begin position="117"/>
        <end position="136"/>
    </location>
</feature>
<dbReference type="InterPro" id="IPR003675">
    <property type="entry name" value="Rce1/LyrA-like_dom"/>
</dbReference>
<feature type="transmembrane region" description="Helical" evidence="1">
    <location>
        <begin position="35"/>
        <end position="57"/>
    </location>
</feature>
<feature type="domain" description="CAAX prenyl protease 2/Lysostaphin resistance protein A-like" evidence="2">
    <location>
        <begin position="117"/>
        <end position="213"/>
    </location>
</feature>
<reference evidence="3" key="3">
    <citation type="submission" date="2018-03" db="EMBL/GenBank/DDBJ databases">
        <authorList>
            <person name="Keele B.F."/>
        </authorList>
    </citation>
    <scope>NUCLEOTIDE SEQUENCE</scope>
    <source>
        <strain evidence="5">SNUC 4143</strain>
        <strain evidence="3">SNUC 761</strain>
    </source>
</reference>
<protein>
    <submittedName>
        <fullName evidence="3">CPBP family intramembrane metalloprotease</fullName>
    </submittedName>
</protein>
<evidence type="ECO:0000313" key="8">
    <source>
        <dbReference type="Proteomes" id="UP000243350"/>
    </source>
</evidence>
<keyword evidence="3" id="KW-0378">Hydrolase</keyword>
<reference evidence="4" key="2">
    <citation type="submission" date="2018-03" db="EMBL/GenBank/DDBJ databases">
        <authorList>
            <person name="Naushad S."/>
        </authorList>
    </citation>
    <scope>NUCLEOTIDE SEQUENCE</scope>
    <source>
        <strain evidence="4">SNUC 1409</strain>
    </source>
</reference>
<dbReference type="EMBL" id="PYZL01000002">
    <property type="protein sequence ID" value="PTE74620.1"/>
    <property type="molecule type" value="Genomic_DNA"/>
</dbReference>
<dbReference type="GO" id="GO:0080120">
    <property type="term" value="P:CAAX-box protein maturation"/>
    <property type="evidence" value="ECO:0007669"/>
    <property type="project" value="UniProtKB-ARBA"/>
</dbReference>
<sequence length="278" mass="31310">MKLLKIIGMFLLAIVIMGLANGVASLCDALIPFLGIGVILMAVVYIALAFVTVRFFIKKILKDKLIAYRITPPRIQMKFILLGIGLSIFVYAIYLIFVPGDFKVHHFNSIHHTLHTLFWPIFVQAMAGAFVEELVCRGLLMGYIEKKTNIKVAILSTAIFFAVLHLFNGALNVSSFLLLLISGSLVGIMFGLATYKANTIWASITLHFFWNIFQVLHITEKQSNYNIWEYVVRNHNMAITGGQFGYEVSLISIIGYLIVIFILLKQPKVTTTKRFLNS</sequence>
<dbReference type="Proteomes" id="UP000242088">
    <property type="component" value="Unassembled WGS sequence"/>
</dbReference>
<evidence type="ECO:0000313" key="7">
    <source>
        <dbReference type="Proteomes" id="UP000242547"/>
    </source>
</evidence>
<keyword evidence="3" id="KW-0482">Metalloprotease</keyword>
<dbReference type="PANTHER" id="PTHR39430">
    <property type="entry name" value="MEMBRANE-ASSOCIATED PROTEASE-RELATED"/>
    <property type="match status" value="1"/>
</dbReference>
<evidence type="ECO:0000313" key="5">
    <source>
        <dbReference type="EMBL" id="PTF15927.1"/>
    </source>
</evidence>
<keyword evidence="3" id="KW-0645">Protease</keyword>
<keyword evidence="1" id="KW-0812">Transmembrane</keyword>
<evidence type="ECO:0000313" key="6">
    <source>
        <dbReference type="Proteomes" id="UP000242088"/>
    </source>
</evidence>
<dbReference type="OrthoDB" id="324900at2"/>
<dbReference type="Proteomes" id="UP000243350">
    <property type="component" value="Unassembled WGS sequence"/>
</dbReference>
<dbReference type="EMBL" id="PYZH01000020">
    <property type="protein sequence ID" value="PTF15927.1"/>
    <property type="molecule type" value="Genomic_DNA"/>
</dbReference>
<gene>
    <name evidence="3" type="ORF">BUY44_00575</name>
    <name evidence="4" type="ORF">BUY47_08370</name>
    <name evidence="5" type="ORF">BUY48_04715</name>
</gene>
<name>A0A2K4DUM5_9STAP</name>
<feature type="transmembrane region" description="Helical" evidence="1">
    <location>
        <begin position="244"/>
        <end position="264"/>
    </location>
</feature>
<dbReference type="GO" id="GO:0008237">
    <property type="term" value="F:metallopeptidase activity"/>
    <property type="evidence" value="ECO:0007669"/>
    <property type="project" value="UniProtKB-KW"/>
</dbReference>